<evidence type="ECO:0000313" key="1">
    <source>
        <dbReference type="EMBL" id="CAD7407563.1"/>
    </source>
</evidence>
<reference evidence="1" key="1">
    <citation type="submission" date="2020-11" db="EMBL/GenBank/DDBJ databases">
        <authorList>
            <person name="Tran Van P."/>
        </authorList>
    </citation>
    <scope>NUCLEOTIDE SEQUENCE</scope>
</reference>
<accession>A0A7R9D3Q0</accession>
<dbReference type="EMBL" id="OC320223">
    <property type="protein sequence ID" value="CAD7407563.1"/>
    <property type="molecule type" value="Genomic_DNA"/>
</dbReference>
<protein>
    <submittedName>
        <fullName evidence="1">Uncharacterized protein</fullName>
    </submittedName>
</protein>
<gene>
    <name evidence="1" type="ORF">TCEB3V08_LOCUS9080</name>
</gene>
<sequence>MLLEVIPNISLRQQLISITLDDCNENRTDTKFIYRFIPLKKIFTPLSQKLLTNIASKWRLTNLNHMVEHDDSNVKLLIVQITVCTDKRNQSTNTHYCIMTCCIDIVFPQPLSSPPTPPLLVIRN</sequence>
<proteinExistence type="predicted"/>
<organism evidence="1">
    <name type="scientific">Timema cristinae</name>
    <name type="common">Walking stick</name>
    <dbReference type="NCBI Taxonomy" id="61476"/>
    <lineage>
        <taxon>Eukaryota</taxon>
        <taxon>Metazoa</taxon>
        <taxon>Ecdysozoa</taxon>
        <taxon>Arthropoda</taxon>
        <taxon>Hexapoda</taxon>
        <taxon>Insecta</taxon>
        <taxon>Pterygota</taxon>
        <taxon>Neoptera</taxon>
        <taxon>Polyneoptera</taxon>
        <taxon>Phasmatodea</taxon>
        <taxon>Timematodea</taxon>
        <taxon>Timematoidea</taxon>
        <taxon>Timematidae</taxon>
        <taxon>Timema</taxon>
    </lineage>
</organism>
<dbReference type="AlphaFoldDB" id="A0A7R9D3Q0"/>
<name>A0A7R9D3Q0_TIMCR</name>